<dbReference type="InterPro" id="IPR009617">
    <property type="entry name" value="Seipin"/>
</dbReference>
<feature type="region of interest" description="Disordered" evidence="8">
    <location>
        <begin position="255"/>
        <end position="330"/>
    </location>
</feature>
<evidence type="ECO:0000313" key="10">
    <source>
        <dbReference type="EMBL" id="EDV22094.1"/>
    </source>
</evidence>
<keyword evidence="5 9" id="KW-1133">Transmembrane helix</keyword>
<reference evidence="10 11" key="1">
    <citation type="journal article" date="2008" name="Nature">
        <title>The Trichoplax genome and the nature of placozoans.</title>
        <authorList>
            <person name="Srivastava M."/>
            <person name="Begovic E."/>
            <person name="Chapman J."/>
            <person name="Putnam N.H."/>
            <person name="Hellsten U."/>
            <person name="Kawashima T."/>
            <person name="Kuo A."/>
            <person name="Mitros T."/>
            <person name="Salamov A."/>
            <person name="Carpenter M.L."/>
            <person name="Signorovitch A.Y."/>
            <person name="Moreno M.A."/>
            <person name="Kamm K."/>
            <person name="Grimwood J."/>
            <person name="Schmutz J."/>
            <person name="Shapiro H."/>
            <person name="Grigoriev I.V."/>
            <person name="Buss L.W."/>
            <person name="Schierwater B."/>
            <person name="Dellaporta S.L."/>
            <person name="Rokhsar D.S."/>
        </authorList>
    </citation>
    <scope>NUCLEOTIDE SEQUENCE [LARGE SCALE GENOMIC DNA]</scope>
    <source>
        <strain evidence="10 11">Grell-BS-1999</strain>
    </source>
</reference>
<comment type="subcellular location">
    <subcellularLocation>
        <location evidence="1">Endoplasmic reticulum membrane</location>
        <topology evidence="1">Multi-pass membrane protein</topology>
    </subcellularLocation>
</comment>
<dbReference type="PhylomeDB" id="B3S587"/>
<accession>B3S587</accession>
<dbReference type="PANTHER" id="PTHR21212:SF0">
    <property type="entry name" value="SEIPIN"/>
    <property type="match status" value="1"/>
</dbReference>
<feature type="transmembrane region" description="Helical" evidence="9">
    <location>
        <begin position="151"/>
        <end position="175"/>
    </location>
</feature>
<dbReference type="GO" id="GO:0019915">
    <property type="term" value="P:lipid storage"/>
    <property type="evidence" value="ECO:0000318"/>
    <property type="project" value="GO_Central"/>
</dbReference>
<dbReference type="STRING" id="10228.B3S587"/>
<dbReference type="PANTHER" id="PTHR21212">
    <property type="entry name" value="BERNARDINELLI-SEIP CONGENITAL LIPODYSTROPHY 2 HOMOLOG BSCL2 PROTEIN"/>
    <property type="match status" value="1"/>
</dbReference>
<feature type="region of interest" description="Disordered" evidence="8">
    <location>
        <begin position="367"/>
        <end position="389"/>
    </location>
</feature>
<dbReference type="RefSeq" id="XP_002115249.1">
    <property type="nucleotide sequence ID" value="XM_002115213.1"/>
</dbReference>
<protein>
    <recommendedName>
        <fullName evidence="2">Seipin</fullName>
    </recommendedName>
</protein>
<evidence type="ECO:0000256" key="6">
    <source>
        <dbReference type="ARBA" id="ARBA00023098"/>
    </source>
</evidence>
<dbReference type="Proteomes" id="UP000009022">
    <property type="component" value="Unassembled WGS sequence"/>
</dbReference>
<evidence type="ECO:0000256" key="5">
    <source>
        <dbReference type="ARBA" id="ARBA00022989"/>
    </source>
</evidence>
<dbReference type="InParanoid" id="B3S587"/>
<keyword evidence="11" id="KW-1185">Reference proteome</keyword>
<evidence type="ECO:0000256" key="3">
    <source>
        <dbReference type="ARBA" id="ARBA00022692"/>
    </source>
</evidence>
<keyword evidence="3 9" id="KW-0812">Transmembrane</keyword>
<dbReference type="HOGENOM" id="CLU_710451_0_0_1"/>
<evidence type="ECO:0000256" key="4">
    <source>
        <dbReference type="ARBA" id="ARBA00022824"/>
    </source>
</evidence>
<gene>
    <name evidence="10" type="ORF">TRIADDRAFT_59236</name>
</gene>
<dbReference type="GeneID" id="6756588"/>
<name>B3S587_TRIAD</name>
<evidence type="ECO:0000256" key="1">
    <source>
        <dbReference type="ARBA" id="ARBA00004477"/>
    </source>
</evidence>
<feature type="compositionally biased region" description="Low complexity" evidence="8">
    <location>
        <begin position="273"/>
        <end position="285"/>
    </location>
</feature>
<feature type="compositionally biased region" description="Basic and acidic residues" evidence="8">
    <location>
        <begin position="257"/>
        <end position="269"/>
    </location>
</feature>
<dbReference type="KEGG" id="tad:TRIADDRAFT_59236"/>
<feature type="compositionally biased region" description="Polar residues" evidence="8">
    <location>
        <begin position="299"/>
        <end position="316"/>
    </location>
</feature>
<keyword evidence="4" id="KW-0256">Endoplasmic reticulum</keyword>
<sequence>MDTSCSFPTANVSLRTFPKQLMSGQVYRVSLILEMPESPVNKDLGVFMVKLTFASKENYRVTTSSRPAILRHKSWLLHFFSTTFFAMPLLTGFSEEKQTIKVDLFENFLEDTLRPAAYAQVELQALNIEIYSASLIINARFSGLRYFMYNWPLTAGILGVLGNFIMISILLLLLWDSIFEVVQRDRIFVPISENNLSNVERMLTDLDRSYLPVFCDSNSDLHTNIANAIVNISNTGLIPAVRFVSLSANEVRSVLRSGDHQRSSRRFEENDIESISSTNNIDDNSLVTDADNEEKSDPTRIQSMPTVGSSTQQDESTPTERNDDDDDNNLQDTERQIRDLDGDDNIIESQVSESVLEDNDNLVLRRRQRASVTDVSSNVELDSEESSRK</sequence>
<dbReference type="eggNOG" id="KOG4200">
    <property type="taxonomic scope" value="Eukaryota"/>
</dbReference>
<dbReference type="Pfam" id="PF06775">
    <property type="entry name" value="Seipin"/>
    <property type="match status" value="1"/>
</dbReference>
<feature type="transmembrane region" description="Helical" evidence="9">
    <location>
        <begin position="75"/>
        <end position="94"/>
    </location>
</feature>
<dbReference type="GO" id="GO:0034389">
    <property type="term" value="P:lipid droplet organization"/>
    <property type="evidence" value="ECO:0000318"/>
    <property type="project" value="GO_Central"/>
</dbReference>
<evidence type="ECO:0000256" key="9">
    <source>
        <dbReference type="SAM" id="Phobius"/>
    </source>
</evidence>
<proteinExistence type="predicted"/>
<keyword evidence="6" id="KW-0443">Lipid metabolism</keyword>
<dbReference type="CDD" id="cd23995">
    <property type="entry name" value="Seipin_BSCL2_like"/>
    <property type="match status" value="1"/>
</dbReference>
<dbReference type="OrthoDB" id="3990054at2759"/>
<dbReference type="CTD" id="6756588"/>
<dbReference type="GO" id="GO:0006629">
    <property type="term" value="P:lipid metabolic process"/>
    <property type="evidence" value="ECO:0007669"/>
    <property type="project" value="UniProtKB-KW"/>
</dbReference>
<organism evidence="10 11">
    <name type="scientific">Trichoplax adhaerens</name>
    <name type="common">Trichoplax reptans</name>
    <dbReference type="NCBI Taxonomy" id="10228"/>
    <lineage>
        <taxon>Eukaryota</taxon>
        <taxon>Metazoa</taxon>
        <taxon>Placozoa</taxon>
        <taxon>Uniplacotomia</taxon>
        <taxon>Trichoplacea</taxon>
        <taxon>Trichoplacidae</taxon>
        <taxon>Trichoplax</taxon>
    </lineage>
</organism>
<dbReference type="AlphaFoldDB" id="B3S587"/>
<evidence type="ECO:0000256" key="7">
    <source>
        <dbReference type="ARBA" id="ARBA00023136"/>
    </source>
</evidence>
<dbReference type="GO" id="GO:0005789">
    <property type="term" value="C:endoplasmic reticulum membrane"/>
    <property type="evidence" value="ECO:0000318"/>
    <property type="project" value="GO_Central"/>
</dbReference>
<dbReference type="GO" id="GO:0140042">
    <property type="term" value="P:lipid droplet formation"/>
    <property type="evidence" value="ECO:0007669"/>
    <property type="project" value="UniProtKB-ARBA"/>
</dbReference>
<evidence type="ECO:0000313" key="11">
    <source>
        <dbReference type="Proteomes" id="UP000009022"/>
    </source>
</evidence>
<keyword evidence="7 9" id="KW-0472">Membrane</keyword>
<feature type="compositionally biased region" description="Polar residues" evidence="8">
    <location>
        <begin position="370"/>
        <end position="380"/>
    </location>
</feature>
<evidence type="ECO:0000256" key="8">
    <source>
        <dbReference type="SAM" id="MobiDB-lite"/>
    </source>
</evidence>
<evidence type="ECO:0000256" key="2">
    <source>
        <dbReference type="ARBA" id="ARBA00022064"/>
    </source>
</evidence>
<dbReference type="EMBL" id="DS985250">
    <property type="protein sequence ID" value="EDV22094.1"/>
    <property type="molecule type" value="Genomic_DNA"/>
</dbReference>